<reference evidence="1 2" key="1">
    <citation type="journal article" date="2022" name="bioRxiv">
        <title>The genome of the oomycete Peronosclerospora sorghi, a cosmopolitan pathogen of maize and sorghum, is inflated with dispersed pseudogenes.</title>
        <authorList>
            <person name="Fletcher K."/>
            <person name="Martin F."/>
            <person name="Isakeit T."/>
            <person name="Cavanaugh K."/>
            <person name="Magill C."/>
            <person name="Michelmore R."/>
        </authorList>
    </citation>
    <scope>NUCLEOTIDE SEQUENCE [LARGE SCALE GENOMIC DNA]</scope>
    <source>
        <strain evidence="1">P6</strain>
    </source>
</reference>
<evidence type="ECO:0000313" key="1">
    <source>
        <dbReference type="EMBL" id="KAI9905300.1"/>
    </source>
</evidence>
<accession>A0ACC0VHA5</accession>
<evidence type="ECO:0000313" key="2">
    <source>
        <dbReference type="Proteomes" id="UP001163321"/>
    </source>
</evidence>
<protein>
    <submittedName>
        <fullName evidence="1">Uncharacterized protein</fullName>
    </submittedName>
</protein>
<comment type="caution">
    <text evidence="1">The sequence shown here is derived from an EMBL/GenBank/DDBJ whole genome shotgun (WGS) entry which is preliminary data.</text>
</comment>
<dbReference type="EMBL" id="CM047588">
    <property type="protein sequence ID" value="KAI9905300.1"/>
    <property type="molecule type" value="Genomic_DNA"/>
</dbReference>
<gene>
    <name evidence="1" type="ORF">PsorP6_013982</name>
</gene>
<dbReference type="Proteomes" id="UP001163321">
    <property type="component" value="Chromosome 9"/>
</dbReference>
<proteinExistence type="predicted"/>
<name>A0ACC0VHA5_9STRA</name>
<sequence length="169" mass="18716">MMTILRVKTYLPVVTIWTVTGNLKEMTTLTNTTKFCIECGNELPPLITYFIDCGTSVRPQVIGIGAGGADVERGTGRLRDSVAPNLRVIEEDSGSQTESTGRSEEGVHAEQEEDVVMEKTVHVTIPENDLEAAAKAKENEELLAQSQSESEKLRNCLEKYKRKISESKR</sequence>
<organism evidence="1 2">
    <name type="scientific">Peronosclerospora sorghi</name>
    <dbReference type="NCBI Taxonomy" id="230839"/>
    <lineage>
        <taxon>Eukaryota</taxon>
        <taxon>Sar</taxon>
        <taxon>Stramenopiles</taxon>
        <taxon>Oomycota</taxon>
        <taxon>Peronosporomycetes</taxon>
        <taxon>Peronosporales</taxon>
        <taxon>Peronosporaceae</taxon>
        <taxon>Peronosclerospora</taxon>
    </lineage>
</organism>
<keyword evidence="2" id="KW-1185">Reference proteome</keyword>